<protein>
    <submittedName>
        <fullName evidence="2">Dpm1-1</fullName>
    </submittedName>
</protein>
<proteinExistence type="predicted"/>
<feature type="domain" description="Glycosyltransferase 2-like" evidence="1">
    <location>
        <begin position="9"/>
        <end position="117"/>
    </location>
</feature>
<organism evidence="2 3">
    <name type="scientific">Candidatus Berkelbacteria bacterium Gr01-1014_85</name>
    <dbReference type="NCBI Taxonomy" id="2017150"/>
    <lineage>
        <taxon>Bacteria</taxon>
        <taxon>Candidatus Berkelbacteria</taxon>
    </lineage>
</organism>
<dbReference type="AlphaFoldDB" id="A0A554JDD6"/>
<sequence length="230" mass="25581">MPFNKKEISIIIGCRKEGEGIAQIIDSVKPYADEIIVVDGHSEDGTAEIAAAAGVEFYLDNRRGRGDALKIGIAKATKPYLVFFDADGSHEASDIPSLVEPLINESADMVIGSRLKGGCLDADLNGLGSVIRLAGSYFMVWLVNNRYKVNLTEILYSFRALKRDKALKLNLRADNFAIEQDMVVRCLKRKYKIVEIPSREHARGWGEAKLKTSMGVDLLRVLIRDLYFSK</sequence>
<reference evidence="2 3" key="1">
    <citation type="submission" date="2017-08" db="EMBL/GenBank/DDBJ databases">
        <title>Mechanisms for carbon and nitrogen cycling indicate functional differentiation within the Candidate Phyla Radiation.</title>
        <authorList>
            <person name="Danczak R.E."/>
            <person name="Johnston M.D."/>
            <person name="Kenah C."/>
            <person name="Slattery M."/>
            <person name="Wrighton K.C."/>
            <person name="Wilkins M.J."/>
        </authorList>
    </citation>
    <scope>NUCLEOTIDE SEQUENCE [LARGE SCALE GENOMIC DNA]</scope>
    <source>
        <strain evidence="2">Gr01-1014_85</strain>
    </source>
</reference>
<dbReference type="InterPro" id="IPR029044">
    <property type="entry name" value="Nucleotide-diphossugar_trans"/>
</dbReference>
<dbReference type="EMBL" id="VMFD01000007">
    <property type="protein sequence ID" value="TSC66413.1"/>
    <property type="molecule type" value="Genomic_DNA"/>
</dbReference>
<evidence type="ECO:0000313" key="2">
    <source>
        <dbReference type="EMBL" id="TSC66413.1"/>
    </source>
</evidence>
<dbReference type="Pfam" id="PF00535">
    <property type="entry name" value="Glycos_transf_2"/>
    <property type="match status" value="1"/>
</dbReference>
<dbReference type="Proteomes" id="UP000316253">
    <property type="component" value="Unassembled WGS sequence"/>
</dbReference>
<dbReference type="PANTHER" id="PTHR48090">
    <property type="entry name" value="UNDECAPRENYL-PHOSPHATE 4-DEOXY-4-FORMAMIDO-L-ARABINOSE TRANSFERASE-RELATED"/>
    <property type="match status" value="1"/>
</dbReference>
<dbReference type="SUPFAM" id="SSF53448">
    <property type="entry name" value="Nucleotide-diphospho-sugar transferases"/>
    <property type="match status" value="1"/>
</dbReference>
<dbReference type="CDD" id="cd04179">
    <property type="entry name" value="DPM_DPG-synthase_like"/>
    <property type="match status" value="1"/>
</dbReference>
<name>A0A554JDD6_9BACT</name>
<dbReference type="PANTHER" id="PTHR48090:SF7">
    <property type="entry name" value="RFBJ PROTEIN"/>
    <property type="match status" value="1"/>
</dbReference>
<accession>A0A554JDD6</accession>
<dbReference type="InterPro" id="IPR001173">
    <property type="entry name" value="Glyco_trans_2-like"/>
</dbReference>
<evidence type="ECO:0000259" key="1">
    <source>
        <dbReference type="Pfam" id="PF00535"/>
    </source>
</evidence>
<dbReference type="Gene3D" id="3.90.550.10">
    <property type="entry name" value="Spore Coat Polysaccharide Biosynthesis Protein SpsA, Chain A"/>
    <property type="match status" value="1"/>
</dbReference>
<gene>
    <name evidence="2" type="ORF">CEO22_100</name>
</gene>
<evidence type="ECO:0000313" key="3">
    <source>
        <dbReference type="Proteomes" id="UP000316253"/>
    </source>
</evidence>
<dbReference type="InterPro" id="IPR050256">
    <property type="entry name" value="Glycosyltransferase_2"/>
</dbReference>
<comment type="caution">
    <text evidence="2">The sequence shown here is derived from an EMBL/GenBank/DDBJ whole genome shotgun (WGS) entry which is preliminary data.</text>
</comment>